<comment type="domain">
    <text evidence="14">The J domain is necessary and sufficient to stimulate DnaK ATPase activity. Zinc center 1 plays an important role in the autonomous, DnaK-independent chaperone activity of DnaJ. Zinc center 2 is essential for interaction with DnaK and for DnaJ activity.</text>
</comment>
<dbReference type="GO" id="GO:0031072">
    <property type="term" value="F:heat shock protein binding"/>
    <property type="evidence" value="ECO:0007669"/>
    <property type="project" value="InterPro"/>
</dbReference>
<dbReference type="AlphaFoldDB" id="A0A2H0LL94"/>
<comment type="similarity">
    <text evidence="12 14">Belongs to the DnaJ family.</text>
</comment>
<dbReference type="GO" id="GO:0008270">
    <property type="term" value="F:zinc ion binding"/>
    <property type="evidence" value="ECO:0007669"/>
    <property type="project" value="UniProtKB-UniRule"/>
</dbReference>
<feature type="zinc finger region" description="CR-type" evidence="15">
    <location>
        <begin position="139"/>
        <end position="217"/>
    </location>
</feature>
<dbReference type="SUPFAM" id="SSF49493">
    <property type="entry name" value="HSP40/DnaJ peptide-binding domain"/>
    <property type="match status" value="2"/>
</dbReference>
<feature type="domain" description="J" evidence="16">
    <location>
        <begin position="8"/>
        <end position="73"/>
    </location>
</feature>
<sequence length="373" mass="41105">MASTKKRDYYEVLGVSRSASADEIKKAYRKLALKFHPDRNPGDKAAEEKFKEAAEAYAVLSDAQKRSQYDQFGHSLGGSGFQGFQGFENAFEGFGDIFGDIFEDFFGGGPSRGGRRRRSRRGVDLEYHLEISFEDAAFGKTVKIEVPRSETCKPCGGSGAEPGSKKSTCHECGGSGEIRMNQAFFSFRQTCPRCHGQGEYIEKLCRHCQGSGLMRRKRQIELKVPAGIDTGNRIKIGGGGEIGERAGEPGDLYVLIMVKPHPIFERDGNDVLCETKISMVQAALGTSVEAPTLYGHVQLKIPAGTQPGTVLKLSGKGFPDVHGRNQGSQLVRVTVEIPKHLSDAQRQLLESFSESHQESKLKSLFSKWKERFN</sequence>
<keyword evidence="6 14" id="KW-0677">Repeat</keyword>
<organism evidence="18 19">
    <name type="scientific">Candidatus Abzuiibacterium crystallinum</name>
    <dbReference type="NCBI Taxonomy" id="1974748"/>
    <lineage>
        <taxon>Bacteria</taxon>
        <taxon>Pseudomonadati</taxon>
        <taxon>Candidatus Omnitrophota</taxon>
        <taxon>Candidatus Abzuiibacterium</taxon>
    </lineage>
</organism>
<evidence type="ECO:0000256" key="1">
    <source>
        <dbReference type="ARBA" id="ARBA00004496"/>
    </source>
</evidence>
<evidence type="ECO:0000256" key="7">
    <source>
        <dbReference type="ARBA" id="ARBA00022771"/>
    </source>
</evidence>
<feature type="repeat" description="CXXCXGXG motif" evidence="14">
    <location>
        <begin position="152"/>
        <end position="159"/>
    </location>
</feature>
<dbReference type="PANTHER" id="PTHR43096:SF52">
    <property type="entry name" value="DNAJ HOMOLOG 1, MITOCHONDRIAL-RELATED"/>
    <property type="match status" value="1"/>
</dbReference>
<evidence type="ECO:0000256" key="4">
    <source>
        <dbReference type="ARBA" id="ARBA00022705"/>
    </source>
</evidence>
<evidence type="ECO:0000259" key="16">
    <source>
        <dbReference type="PROSITE" id="PS50076"/>
    </source>
</evidence>
<dbReference type="PRINTS" id="PR00625">
    <property type="entry name" value="JDOMAIN"/>
</dbReference>
<dbReference type="GO" id="GO:0005737">
    <property type="term" value="C:cytoplasm"/>
    <property type="evidence" value="ECO:0007669"/>
    <property type="project" value="UniProtKB-SubCell"/>
</dbReference>
<evidence type="ECO:0000313" key="18">
    <source>
        <dbReference type="EMBL" id="PIQ85147.1"/>
    </source>
</evidence>
<comment type="caution">
    <text evidence="18">The sequence shown here is derived from an EMBL/GenBank/DDBJ whole genome shotgun (WGS) entry which is preliminary data.</text>
</comment>
<dbReference type="Proteomes" id="UP000230859">
    <property type="component" value="Unassembled WGS sequence"/>
</dbReference>
<dbReference type="SUPFAM" id="SSF46565">
    <property type="entry name" value="Chaperone J-domain"/>
    <property type="match status" value="1"/>
</dbReference>
<evidence type="ECO:0000256" key="13">
    <source>
        <dbReference type="ARBA" id="ARBA00067609"/>
    </source>
</evidence>
<reference evidence="18 19" key="1">
    <citation type="submission" date="2017-09" db="EMBL/GenBank/DDBJ databases">
        <title>Depth-based differentiation of microbial function through sediment-hosted aquifers and enrichment of novel symbionts in the deep terrestrial subsurface.</title>
        <authorList>
            <person name="Probst A.J."/>
            <person name="Ladd B."/>
            <person name="Jarett J.K."/>
            <person name="Geller-Mcgrath D.E."/>
            <person name="Sieber C.M."/>
            <person name="Emerson J.B."/>
            <person name="Anantharaman K."/>
            <person name="Thomas B.C."/>
            <person name="Malmstrom R."/>
            <person name="Stieglmeier M."/>
            <person name="Klingl A."/>
            <person name="Woyke T."/>
            <person name="Ryan C.M."/>
            <person name="Banfield J.F."/>
        </authorList>
    </citation>
    <scope>NUCLEOTIDE SEQUENCE [LARGE SCALE GENOMIC DNA]</scope>
    <source>
        <strain evidence="18">CG11_big_fil_rev_8_21_14_0_20_45_26</strain>
    </source>
</reference>
<dbReference type="InterPro" id="IPR018253">
    <property type="entry name" value="DnaJ_domain_CS"/>
</dbReference>
<dbReference type="InterPro" id="IPR002939">
    <property type="entry name" value="DnaJ_C"/>
</dbReference>
<keyword evidence="8 14" id="KW-0862">Zinc</keyword>
<dbReference type="Pfam" id="PF00226">
    <property type="entry name" value="DnaJ"/>
    <property type="match status" value="1"/>
</dbReference>
<evidence type="ECO:0000256" key="6">
    <source>
        <dbReference type="ARBA" id="ARBA00022737"/>
    </source>
</evidence>
<dbReference type="Pfam" id="PF01556">
    <property type="entry name" value="DnaJ_C"/>
    <property type="match status" value="1"/>
</dbReference>
<feature type="repeat" description="CXXCXGXG motif" evidence="14">
    <location>
        <begin position="169"/>
        <end position="176"/>
    </location>
</feature>
<dbReference type="SUPFAM" id="SSF57938">
    <property type="entry name" value="DnaJ/Hsp40 cysteine-rich domain"/>
    <property type="match status" value="1"/>
</dbReference>
<dbReference type="InterPro" id="IPR036869">
    <property type="entry name" value="J_dom_sf"/>
</dbReference>
<dbReference type="GO" id="GO:0006260">
    <property type="term" value="P:DNA replication"/>
    <property type="evidence" value="ECO:0007669"/>
    <property type="project" value="UniProtKB-KW"/>
</dbReference>
<evidence type="ECO:0000256" key="3">
    <source>
        <dbReference type="ARBA" id="ARBA00022490"/>
    </source>
</evidence>
<gene>
    <name evidence="14 18" type="primary">dnaJ</name>
    <name evidence="18" type="ORF">COV74_10165</name>
</gene>
<dbReference type="PROSITE" id="PS00636">
    <property type="entry name" value="DNAJ_1"/>
    <property type="match status" value="1"/>
</dbReference>
<feature type="repeat" description="CXXCXGXG motif" evidence="14">
    <location>
        <begin position="205"/>
        <end position="212"/>
    </location>
</feature>
<evidence type="ECO:0000256" key="8">
    <source>
        <dbReference type="ARBA" id="ARBA00022833"/>
    </source>
</evidence>
<evidence type="ECO:0000256" key="11">
    <source>
        <dbReference type="ARBA" id="ARBA00053423"/>
    </source>
</evidence>
<dbReference type="Gene3D" id="2.60.260.20">
    <property type="entry name" value="Urease metallochaperone UreE, N-terminal domain"/>
    <property type="match status" value="2"/>
</dbReference>
<feature type="binding site" evidence="14">
    <location>
        <position position="191"/>
    </location>
    <ligand>
        <name>Zn(2+)</name>
        <dbReference type="ChEBI" id="CHEBI:29105"/>
        <label>2</label>
    </ligand>
</feature>
<feature type="binding site" evidence="14">
    <location>
        <position position="155"/>
    </location>
    <ligand>
        <name>Zn(2+)</name>
        <dbReference type="ChEBI" id="CHEBI:29105"/>
        <label>1</label>
    </ligand>
</feature>
<evidence type="ECO:0000256" key="10">
    <source>
        <dbReference type="ARBA" id="ARBA00023186"/>
    </source>
</evidence>
<proteinExistence type="inferred from homology"/>
<name>A0A2H0LL94_9BACT</name>
<feature type="binding site" evidence="14">
    <location>
        <position position="169"/>
    </location>
    <ligand>
        <name>Zn(2+)</name>
        <dbReference type="ChEBI" id="CHEBI:29105"/>
        <label>2</label>
    </ligand>
</feature>
<dbReference type="HAMAP" id="MF_01152">
    <property type="entry name" value="DnaJ"/>
    <property type="match status" value="1"/>
</dbReference>
<keyword evidence="9 14" id="KW-0346">Stress response</keyword>
<feature type="binding site" evidence="14">
    <location>
        <position position="194"/>
    </location>
    <ligand>
        <name>Zn(2+)</name>
        <dbReference type="ChEBI" id="CHEBI:29105"/>
        <label>2</label>
    </ligand>
</feature>
<dbReference type="Gene3D" id="1.10.287.110">
    <property type="entry name" value="DnaJ domain"/>
    <property type="match status" value="1"/>
</dbReference>
<feature type="binding site" evidence="14">
    <location>
        <position position="152"/>
    </location>
    <ligand>
        <name>Zn(2+)</name>
        <dbReference type="ChEBI" id="CHEBI:29105"/>
        <label>1</label>
    </ligand>
</feature>
<evidence type="ECO:0000256" key="15">
    <source>
        <dbReference type="PROSITE-ProRule" id="PRU00546"/>
    </source>
</evidence>
<dbReference type="PROSITE" id="PS51188">
    <property type="entry name" value="ZF_CR"/>
    <property type="match status" value="1"/>
</dbReference>
<evidence type="ECO:0000256" key="9">
    <source>
        <dbReference type="ARBA" id="ARBA00023016"/>
    </source>
</evidence>
<dbReference type="Gene3D" id="2.10.230.10">
    <property type="entry name" value="Heat shock protein DnaJ, cysteine-rich domain"/>
    <property type="match status" value="1"/>
</dbReference>
<comment type="function">
    <text evidence="11 14">Participates actively in the response to hyperosmotic and heat shock by preventing the aggregation of stress-denatured proteins and by disaggregating proteins, also in an autonomous, DnaK-independent fashion. Unfolded proteins bind initially to DnaJ; upon interaction with the DnaJ-bound protein, DnaK hydrolyzes its bound ATP, resulting in the formation of a stable complex. GrpE releases ADP from DnaK; ATP binding to DnaK triggers the release of the substrate protein, thus completing the reaction cycle. Several rounds of ATP-dependent interactions between DnaJ, DnaK and GrpE are required for fully efficient folding. Also involved, together with DnaK and GrpE, in the DNA replication of plasmids through activation of initiation proteins.</text>
</comment>
<dbReference type="NCBIfam" id="TIGR02349">
    <property type="entry name" value="DnaJ_bact"/>
    <property type="match status" value="1"/>
</dbReference>
<comment type="cofactor">
    <cofactor evidence="14">
        <name>Zn(2+)</name>
        <dbReference type="ChEBI" id="CHEBI:29105"/>
    </cofactor>
    <text evidence="14">Binds 2 Zn(2+) ions per monomer.</text>
</comment>
<dbReference type="InterPro" id="IPR001623">
    <property type="entry name" value="DnaJ_domain"/>
</dbReference>
<evidence type="ECO:0000256" key="12">
    <source>
        <dbReference type="ARBA" id="ARBA00061004"/>
    </source>
</evidence>
<dbReference type="CDD" id="cd10719">
    <property type="entry name" value="DnaJ_zf"/>
    <property type="match status" value="1"/>
</dbReference>
<dbReference type="EMBL" id="PCVY01000075">
    <property type="protein sequence ID" value="PIQ85147.1"/>
    <property type="molecule type" value="Genomic_DNA"/>
</dbReference>
<dbReference type="CDD" id="cd10747">
    <property type="entry name" value="DnaJ_C"/>
    <property type="match status" value="1"/>
</dbReference>
<dbReference type="GO" id="GO:0042026">
    <property type="term" value="P:protein refolding"/>
    <property type="evidence" value="ECO:0007669"/>
    <property type="project" value="TreeGrafter"/>
</dbReference>
<feature type="binding site" evidence="14">
    <location>
        <position position="172"/>
    </location>
    <ligand>
        <name>Zn(2+)</name>
        <dbReference type="ChEBI" id="CHEBI:29105"/>
        <label>2</label>
    </ligand>
</feature>
<protein>
    <recommendedName>
        <fullName evidence="13 14">Chaperone protein DnaJ</fullName>
    </recommendedName>
</protein>
<dbReference type="NCBIfam" id="NF008035">
    <property type="entry name" value="PRK10767.1"/>
    <property type="match status" value="1"/>
</dbReference>
<dbReference type="PANTHER" id="PTHR43096">
    <property type="entry name" value="DNAJ HOMOLOG 1, MITOCHONDRIAL-RELATED"/>
    <property type="match status" value="1"/>
</dbReference>
<evidence type="ECO:0000313" key="19">
    <source>
        <dbReference type="Proteomes" id="UP000230859"/>
    </source>
</evidence>
<dbReference type="FunFam" id="2.10.230.10:FF:000002">
    <property type="entry name" value="Molecular chaperone DnaJ"/>
    <property type="match status" value="1"/>
</dbReference>
<accession>A0A2H0LL94</accession>
<dbReference type="InterPro" id="IPR036410">
    <property type="entry name" value="HSP_DnaJ_Cys-rich_dom_sf"/>
</dbReference>
<feature type="binding site" evidence="14">
    <location>
        <position position="208"/>
    </location>
    <ligand>
        <name>Zn(2+)</name>
        <dbReference type="ChEBI" id="CHEBI:29105"/>
        <label>1</label>
    </ligand>
</feature>
<dbReference type="InterPro" id="IPR008971">
    <property type="entry name" value="HSP40/DnaJ_pept-bd"/>
</dbReference>
<dbReference type="FunFam" id="1.10.287.110:FF:000034">
    <property type="entry name" value="Chaperone protein DnaJ"/>
    <property type="match status" value="1"/>
</dbReference>
<keyword evidence="7 14" id="KW-0863">Zinc-finger</keyword>
<dbReference type="InterPro" id="IPR012724">
    <property type="entry name" value="DnaJ"/>
</dbReference>
<evidence type="ECO:0000256" key="14">
    <source>
        <dbReference type="HAMAP-Rule" id="MF_01152"/>
    </source>
</evidence>
<dbReference type="GO" id="GO:0051082">
    <property type="term" value="F:unfolded protein binding"/>
    <property type="evidence" value="ECO:0007669"/>
    <property type="project" value="UniProtKB-UniRule"/>
</dbReference>
<keyword evidence="3 14" id="KW-0963">Cytoplasm</keyword>
<keyword evidence="10 14" id="KW-0143">Chaperone</keyword>
<dbReference type="Pfam" id="PF00684">
    <property type="entry name" value="DnaJ_CXXCXGXG"/>
    <property type="match status" value="1"/>
</dbReference>
<dbReference type="GO" id="GO:0009408">
    <property type="term" value="P:response to heat"/>
    <property type="evidence" value="ECO:0007669"/>
    <property type="project" value="InterPro"/>
</dbReference>
<keyword evidence="5 14" id="KW-0479">Metal-binding</keyword>
<evidence type="ECO:0000256" key="2">
    <source>
        <dbReference type="ARBA" id="ARBA00011738"/>
    </source>
</evidence>
<dbReference type="FunFam" id="2.60.260.20:FF:000004">
    <property type="entry name" value="Molecular chaperone DnaJ"/>
    <property type="match status" value="1"/>
</dbReference>
<comment type="subcellular location">
    <subcellularLocation>
        <location evidence="1 14">Cytoplasm</location>
    </subcellularLocation>
</comment>
<evidence type="ECO:0000259" key="17">
    <source>
        <dbReference type="PROSITE" id="PS51188"/>
    </source>
</evidence>
<evidence type="ECO:0000256" key="5">
    <source>
        <dbReference type="ARBA" id="ARBA00022723"/>
    </source>
</evidence>
<comment type="subunit">
    <text evidence="2 14">Homodimer.</text>
</comment>
<feature type="binding site" evidence="14">
    <location>
        <position position="205"/>
    </location>
    <ligand>
        <name>Zn(2+)</name>
        <dbReference type="ChEBI" id="CHEBI:29105"/>
        <label>1</label>
    </ligand>
</feature>
<keyword evidence="4 14" id="KW-0235">DNA replication</keyword>
<feature type="domain" description="CR-type" evidence="17">
    <location>
        <begin position="139"/>
        <end position="217"/>
    </location>
</feature>
<dbReference type="PROSITE" id="PS50076">
    <property type="entry name" value="DNAJ_2"/>
    <property type="match status" value="1"/>
</dbReference>
<dbReference type="GO" id="GO:0005524">
    <property type="term" value="F:ATP binding"/>
    <property type="evidence" value="ECO:0007669"/>
    <property type="project" value="InterPro"/>
</dbReference>
<feature type="repeat" description="CXXCXGXG motif" evidence="14">
    <location>
        <begin position="191"/>
        <end position="198"/>
    </location>
</feature>
<dbReference type="SMART" id="SM00271">
    <property type="entry name" value="DnaJ"/>
    <property type="match status" value="1"/>
</dbReference>
<dbReference type="InterPro" id="IPR001305">
    <property type="entry name" value="HSP_DnaJ_Cys-rich_dom"/>
</dbReference>
<dbReference type="CDD" id="cd06257">
    <property type="entry name" value="DnaJ"/>
    <property type="match status" value="1"/>
</dbReference>